<dbReference type="EMBL" id="BPQR01000041">
    <property type="protein sequence ID" value="GJE07124.1"/>
    <property type="molecule type" value="Genomic_DNA"/>
</dbReference>
<keyword evidence="2" id="KW-1185">Reference proteome</keyword>
<evidence type="ECO:0000313" key="2">
    <source>
        <dbReference type="Proteomes" id="UP001055102"/>
    </source>
</evidence>
<dbReference type="Proteomes" id="UP001055102">
    <property type="component" value="Unassembled WGS sequence"/>
</dbReference>
<proteinExistence type="predicted"/>
<accession>A0ABQ4SV95</accession>
<name>A0ABQ4SV95_9HYPH</name>
<evidence type="ECO:0008006" key="3">
    <source>
        <dbReference type="Google" id="ProtNLM"/>
    </source>
</evidence>
<organism evidence="1 2">
    <name type="scientific">Methylobacterium jeotgali</name>
    <dbReference type="NCBI Taxonomy" id="381630"/>
    <lineage>
        <taxon>Bacteria</taxon>
        <taxon>Pseudomonadati</taxon>
        <taxon>Pseudomonadota</taxon>
        <taxon>Alphaproteobacteria</taxon>
        <taxon>Hyphomicrobiales</taxon>
        <taxon>Methylobacteriaceae</taxon>
        <taxon>Methylobacterium</taxon>
    </lineage>
</organism>
<gene>
    <name evidence="1" type="ORF">AOPFMNJM_2448</name>
</gene>
<evidence type="ECO:0000313" key="1">
    <source>
        <dbReference type="EMBL" id="GJE07124.1"/>
    </source>
</evidence>
<dbReference type="RefSeq" id="WP_238276162.1">
    <property type="nucleotide sequence ID" value="NZ_BPQR01000041.1"/>
</dbReference>
<sequence>MTFAYTVTVVDSVGHSYDAALQADTLAAAAEWSRNLYGRGTIDIQVTVSNNTSIGTANGGPATSVYAGTQNGIMVYRGGAEHELRTGIDPNGSAPDILITIDPNFITRYLYLDPNPANPSPVPSNLGDGIGVLEHEIGHGLGIIGYRDDDTGALSNAASPWDLLVRLNADGSADFTGANAVAAYGGAVHVTTERNAEQFYHLGSSRSDAIATDLMSGYGLATGQTHRVSTVDLGIMADLGLSVYGSLDGNPLVDAIFYLRGNQDVARAHLDPGAHYSGSGWHEGRDPNAFFSTNGYLAANGDVRAAGVNPLTHYDSNGWREGRDPSASFDNELYLARNPDVRAAGIDPLTHYLTSGIFEGRQAYAAIGRASDLTVHPGFDAEYYLLANPDVARAAITVGGDSFAFAYRHFEDHGWREGRDPNAFFDTDGYLAAYGDVRAAGIDPLAHYDQYGWREGRDPSAAFDTRAYEATYGDVRAAGIDPLLHYLTNGALEGRSSFGDGHFG</sequence>
<comment type="caution">
    <text evidence="1">The sequence shown here is derived from an EMBL/GenBank/DDBJ whole genome shotgun (WGS) entry which is preliminary data.</text>
</comment>
<protein>
    <recommendedName>
        <fullName evidence="3">Protease</fullName>
    </recommendedName>
</protein>
<reference evidence="1" key="2">
    <citation type="submission" date="2021-08" db="EMBL/GenBank/DDBJ databases">
        <authorList>
            <person name="Tani A."/>
            <person name="Ola A."/>
            <person name="Ogura Y."/>
            <person name="Katsura K."/>
            <person name="Hayashi T."/>
        </authorList>
    </citation>
    <scope>NUCLEOTIDE SEQUENCE</scope>
    <source>
        <strain evidence="1">LMG 23639</strain>
    </source>
</reference>
<reference evidence="1" key="1">
    <citation type="journal article" date="2021" name="Front. Microbiol.">
        <title>Comprehensive Comparative Genomics and Phenotyping of Methylobacterium Species.</title>
        <authorList>
            <person name="Alessa O."/>
            <person name="Ogura Y."/>
            <person name="Fujitani Y."/>
            <person name="Takami H."/>
            <person name="Hayashi T."/>
            <person name="Sahin N."/>
            <person name="Tani A."/>
        </authorList>
    </citation>
    <scope>NUCLEOTIDE SEQUENCE</scope>
    <source>
        <strain evidence="1">LMG 23639</strain>
    </source>
</reference>